<dbReference type="InterPro" id="IPR032856">
    <property type="entry name" value="GDE_N_bis"/>
</dbReference>
<dbReference type="InterPro" id="IPR012341">
    <property type="entry name" value="6hp_glycosidase-like_sf"/>
</dbReference>
<feature type="domain" description="Mannosylglycerate hydrolase MGH1-like glycoside hydrolase" evidence="2">
    <location>
        <begin position="308"/>
        <end position="612"/>
    </location>
</feature>
<evidence type="ECO:0000259" key="1">
    <source>
        <dbReference type="Pfam" id="PF14742"/>
    </source>
</evidence>
<sequence length="727" mass="82658">MKKHDTLVKLHDDKYYILASSSYADDRVLTLNYGDTFGIFDRWGDIKQFGTCVQGIYHQGTRFISDMELEINHYRPMLLSSNIKNENEMLSVDLTNPDINEEHNVVIPKGTLHISRSKFLQDGACHELIMLYNYGSDSYELTLEITFDCDFRDIFEVRGMDRKQRGVLQSPFASANDHVVVSYTGLDKIERQTNLHFDPEPTSIKDNKVTYRIKLLPQGGTFSINCTSVFSVYANPVQFEPYFIAYDKIKSGMEKSKELVADIYTDNEQFNNWINRSKNDLISLLVQTPFGSYPYAGVPWYNTVFGRDGTFTALETLWVAPNIAKGVLLYQAARQATKVLPLQDAEPGKILHEIRSGEMAETGEIPFKLYYGSIDTTPLFIVLAGQYLKRTGDLETINKIWENILQALTWIKVYGDMDGDGFVEYQRKAESGLANQGWKDSHDSISHANGDLASFPIALCEVQGYVYDAKIQAAYMAKWLGNTEMAEQLTKEAENLKQRFNEVFWDEQLGTYILALDGDKKPCRVVSSNVGHLLFSGIATPERAVRAAKLLMSDDMFNGWGLRTLSSKAARYNPMSYHNGSVWPHDTAIAAYGMARYGIMEPALRLMQGLFDASLFIELQRLPELFCGFPFRRGEAPTAYPVACSPQAWSVAAVFLLIQACLSISYDGYEKKLCFYKPVLPDYIKEIRISNLRFGNKQFELDLIKYEHDLGIHVIKKPEDWEIVTIK</sequence>
<dbReference type="Pfam" id="PF14742">
    <property type="entry name" value="GDE_N_bis"/>
    <property type="match status" value="1"/>
</dbReference>
<protein>
    <submittedName>
        <fullName evidence="3">Amylo-alpha-1,6-glucosidase</fullName>
    </submittedName>
</protein>
<dbReference type="AlphaFoldDB" id="A0A1V9F4Q9"/>
<accession>A0A1V9F4Q9</accession>
<dbReference type="RefSeq" id="WP_081197727.1">
    <property type="nucleotide sequence ID" value="NZ_FOCZ01000008.1"/>
</dbReference>
<gene>
    <name evidence="3" type="ORF">A4H97_23305</name>
</gene>
<evidence type="ECO:0000259" key="2">
    <source>
        <dbReference type="Pfam" id="PF22422"/>
    </source>
</evidence>
<name>A0A1V9F4Q9_9BACT</name>
<dbReference type="EMBL" id="LVXG01000006">
    <property type="protein sequence ID" value="OQP53379.1"/>
    <property type="molecule type" value="Genomic_DNA"/>
</dbReference>
<dbReference type="InterPro" id="IPR054491">
    <property type="entry name" value="MGH1-like_GH"/>
</dbReference>
<dbReference type="InterPro" id="IPR008928">
    <property type="entry name" value="6-hairpin_glycosidase_sf"/>
</dbReference>
<dbReference type="Proteomes" id="UP000192610">
    <property type="component" value="Unassembled WGS sequence"/>
</dbReference>
<organism evidence="3 4">
    <name type="scientific">Niastella yeongjuensis</name>
    <dbReference type="NCBI Taxonomy" id="354355"/>
    <lineage>
        <taxon>Bacteria</taxon>
        <taxon>Pseudomonadati</taxon>
        <taxon>Bacteroidota</taxon>
        <taxon>Chitinophagia</taxon>
        <taxon>Chitinophagales</taxon>
        <taxon>Chitinophagaceae</taxon>
        <taxon>Niastella</taxon>
    </lineage>
</organism>
<proteinExistence type="predicted"/>
<dbReference type="SUPFAM" id="SSF48208">
    <property type="entry name" value="Six-hairpin glycosidases"/>
    <property type="match status" value="1"/>
</dbReference>
<dbReference type="OrthoDB" id="49490at2"/>
<evidence type="ECO:0000313" key="3">
    <source>
        <dbReference type="EMBL" id="OQP53379.1"/>
    </source>
</evidence>
<dbReference type="Pfam" id="PF22422">
    <property type="entry name" value="MGH1-like_GH"/>
    <property type="match status" value="1"/>
</dbReference>
<feature type="domain" description="Putative glycogen debranching enzyme N-terminal" evidence="1">
    <location>
        <begin position="31"/>
        <end position="219"/>
    </location>
</feature>
<reference evidence="4" key="1">
    <citation type="submission" date="2016-04" db="EMBL/GenBank/DDBJ databases">
        <authorList>
            <person name="Chen L."/>
            <person name="Zhuang W."/>
            <person name="Wang G."/>
        </authorList>
    </citation>
    <scope>NUCLEOTIDE SEQUENCE [LARGE SCALE GENOMIC DNA]</scope>
    <source>
        <strain evidence="4">17621</strain>
    </source>
</reference>
<evidence type="ECO:0000313" key="4">
    <source>
        <dbReference type="Proteomes" id="UP000192610"/>
    </source>
</evidence>
<dbReference type="GO" id="GO:0005975">
    <property type="term" value="P:carbohydrate metabolic process"/>
    <property type="evidence" value="ECO:0007669"/>
    <property type="project" value="InterPro"/>
</dbReference>
<keyword evidence="4" id="KW-1185">Reference proteome</keyword>
<dbReference type="Gene3D" id="1.50.10.10">
    <property type="match status" value="1"/>
</dbReference>
<dbReference type="STRING" id="354355.SAMN05660816_04540"/>
<comment type="caution">
    <text evidence="3">The sequence shown here is derived from an EMBL/GenBank/DDBJ whole genome shotgun (WGS) entry which is preliminary data.</text>
</comment>